<feature type="compositionally biased region" description="Basic and acidic residues" evidence="1">
    <location>
        <begin position="26"/>
        <end position="35"/>
    </location>
</feature>
<dbReference type="AlphaFoldDB" id="A0A9W8J467"/>
<feature type="compositionally biased region" description="Polar residues" evidence="1">
    <location>
        <begin position="36"/>
        <end position="45"/>
    </location>
</feature>
<protein>
    <submittedName>
        <fullName evidence="2">Uncharacterized protein</fullName>
    </submittedName>
</protein>
<gene>
    <name evidence="2" type="ORF">H1R20_g11521</name>
</gene>
<feature type="region of interest" description="Disordered" evidence="1">
    <location>
        <begin position="1"/>
        <end position="52"/>
    </location>
</feature>
<proteinExistence type="predicted"/>
<feature type="non-terminal residue" evidence="2">
    <location>
        <position position="180"/>
    </location>
</feature>
<name>A0A9W8J467_9AGAR</name>
<comment type="caution">
    <text evidence="2">The sequence shown here is derived from an EMBL/GenBank/DDBJ whole genome shotgun (WGS) entry which is preliminary data.</text>
</comment>
<evidence type="ECO:0000256" key="1">
    <source>
        <dbReference type="SAM" id="MobiDB-lite"/>
    </source>
</evidence>
<dbReference type="EMBL" id="JANBPK010001151">
    <property type="protein sequence ID" value="KAJ2925573.1"/>
    <property type="molecule type" value="Genomic_DNA"/>
</dbReference>
<evidence type="ECO:0000313" key="2">
    <source>
        <dbReference type="EMBL" id="KAJ2925573.1"/>
    </source>
</evidence>
<keyword evidence="3" id="KW-1185">Reference proteome</keyword>
<reference evidence="2" key="1">
    <citation type="submission" date="2022-06" db="EMBL/GenBank/DDBJ databases">
        <title>Genome Sequence of Candolleomyces eurysporus.</title>
        <authorList>
            <person name="Buettner E."/>
        </authorList>
    </citation>
    <scope>NUCLEOTIDE SEQUENCE</scope>
    <source>
        <strain evidence="2">VTCC 930004</strain>
    </source>
</reference>
<organism evidence="2 3">
    <name type="scientific">Candolleomyces eurysporus</name>
    <dbReference type="NCBI Taxonomy" id="2828524"/>
    <lineage>
        <taxon>Eukaryota</taxon>
        <taxon>Fungi</taxon>
        <taxon>Dikarya</taxon>
        <taxon>Basidiomycota</taxon>
        <taxon>Agaricomycotina</taxon>
        <taxon>Agaricomycetes</taxon>
        <taxon>Agaricomycetidae</taxon>
        <taxon>Agaricales</taxon>
        <taxon>Agaricineae</taxon>
        <taxon>Psathyrellaceae</taxon>
        <taxon>Candolleomyces</taxon>
    </lineage>
</organism>
<sequence>MGRNKKHYTPEAMAEAQNATEINCKQQERYQKDRIASTQKSTDTRPTGPKPPVKGLRFYWVERAGTIPDRLNTYLGGKSDCEYINQICENFIKDHSDIEQAKDKINNHILGIGEIQKSLSRYQGKILNQFGKLEEYNATEPVALRMTNLVRWLEDILIWAMVDTEELIARYQDGRLNFQR</sequence>
<evidence type="ECO:0000313" key="3">
    <source>
        <dbReference type="Proteomes" id="UP001140091"/>
    </source>
</evidence>
<dbReference type="Proteomes" id="UP001140091">
    <property type="component" value="Unassembled WGS sequence"/>
</dbReference>
<dbReference type="OrthoDB" id="2654423at2759"/>
<accession>A0A9W8J467</accession>